<evidence type="ECO:0000313" key="2">
    <source>
        <dbReference type="Proteomes" id="UP000613177"/>
    </source>
</evidence>
<dbReference type="Proteomes" id="UP000613177">
    <property type="component" value="Unassembled WGS sequence"/>
</dbReference>
<sequence length="158" mass="18307">MRILIDYKDEEFDLVCGEACHQDANDLKSNSGNSKLIQEGKEIQRNLAHIFYHYHVAVPQFEISFSGGFSVMDEVNCNFIGSLFAFRTSAEKLAIDMEKKLQYPLRINLQIEANKSHQNLLGLLLPDVIGLFLEFLRMKPLIVMKRFISMMLRMKMEM</sequence>
<accession>A0A8H7SV38</accession>
<dbReference type="AlphaFoldDB" id="A0A8H7SV38"/>
<dbReference type="EMBL" id="JAEPRE010000042">
    <property type="protein sequence ID" value="KAG2234946.1"/>
    <property type="molecule type" value="Genomic_DNA"/>
</dbReference>
<keyword evidence="2" id="KW-1185">Reference proteome</keyword>
<protein>
    <submittedName>
        <fullName evidence="1">Uncharacterized protein</fullName>
    </submittedName>
</protein>
<gene>
    <name evidence="1" type="ORF">INT48_005100</name>
</gene>
<name>A0A8H7SV38_9FUNG</name>
<proteinExistence type="predicted"/>
<evidence type="ECO:0000313" key="1">
    <source>
        <dbReference type="EMBL" id="KAG2234946.1"/>
    </source>
</evidence>
<reference evidence="1" key="1">
    <citation type="submission" date="2021-01" db="EMBL/GenBank/DDBJ databases">
        <title>Metabolic potential, ecology and presence of endohyphal bacteria is reflected in genomic diversity of Mucoromycotina.</title>
        <authorList>
            <person name="Muszewska A."/>
            <person name="Okrasinska A."/>
            <person name="Steczkiewicz K."/>
            <person name="Drgas O."/>
            <person name="Orlowska M."/>
            <person name="Perlinska-Lenart U."/>
            <person name="Aleksandrzak-Piekarczyk T."/>
            <person name="Szatraj K."/>
            <person name="Zielenkiewicz U."/>
            <person name="Pilsyk S."/>
            <person name="Malc E."/>
            <person name="Mieczkowski P."/>
            <person name="Kruszewska J.S."/>
            <person name="Biernat P."/>
            <person name="Pawlowska J."/>
        </authorList>
    </citation>
    <scope>NUCLEOTIDE SEQUENCE</scope>
    <source>
        <strain evidence="1">WA0000018081</strain>
    </source>
</reference>
<comment type="caution">
    <text evidence="1">The sequence shown here is derived from an EMBL/GenBank/DDBJ whole genome shotgun (WGS) entry which is preliminary data.</text>
</comment>
<organism evidence="1 2">
    <name type="scientific">Thamnidium elegans</name>
    <dbReference type="NCBI Taxonomy" id="101142"/>
    <lineage>
        <taxon>Eukaryota</taxon>
        <taxon>Fungi</taxon>
        <taxon>Fungi incertae sedis</taxon>
        <taxon>Mucoromycota</taxon>
        <taxon>Mucoromycotina</taxon>
        <taxon>Mucoromycetes</taxon>
        <taxon>Mucorales</taxon>
        <taxon>Mucorineae</taxon>
        <taxon>Mucoraceae</taxon>
        <taxon>Thamnidium</taxon>
    </lineage>
</organism>